<protein>
    <recommendedName>
        <fullName evidence="1">AAA+ ATPase domain-containing protein</fullName>
    </recommendedName>
</protein>
<dbReference type="GO" id="GO:0005524">
    <property type="term" value="F:ATP binding"/>
    <property type="evidence" value="ECO:0007669"/>
    <property type="project" value="InterPro"/>
</dbReference>
<dbReference type="EMBL" id="PCXU01000031">
    <property type="protein sequence ID" value="PIR43242.1"/>
    <property type="molecule type" value="Genomic_DNA"/>
</dbReference>
<dbReference type="Gene3D" id="1.10.8.60">
    <property type="match status" value="1"/>
</dbReference>
<organism evidence="2 3">
    <name type="scientific">candidate division WWE3 bacterium CG10_big_fil_rev_8_21_14_0_10_32_10</name>
    <dbReference type="NCBI Taxonomy" id="1975090"/>
    <lineage>
        <taxon>Bacteria</taxon>
        <taxon>Katanobacteria</taxon>
    </lineage>
</organism>
<dbReference type="Proteomes" id="UP000230214">
    <property type="component" value="Unassembled WGS sequence"/>
</dbReference>
<dbReference type="Pfam" id="PF00004">
    <property type="entry name" value="AAA"/>
    <property type="match status" value="1"/>
</dbReference>
<name>A0A2H0R9N5_UNCKA</name>
<dbReference type="Pfam" id="PF22667">
    <property type="entry name" value="Lon_lid"/>
    <property type="match status" value="1"/>
</dbReference>
<dbReference type="AlphaFoldDB" id="A0A2H0R9N5"/>
<accession>A0A2H0R9N5</accession>
<proteinExistence type="predicted"/>
<dbReference type="InterPro" id="IPR054594">
    <property type="entry name" value="Lon_lid"/>
</dbReference>
<dbReference type="InterPro" id="IPR027065">
    <property type="entry name" value="Lon_Prtase"/>
</dbReference>
<dbReference type="InterPro" id="IPR003593">
    <property type="entry name" value="AAA+_ATPase"/>
</dbReference>
<sequence>MAESNSKYLFKELEDLDSKVRNSKAPDDLKERIYSMLSRLNRMAKMGNYSQDYEYISSYINWVIETPWGIFAKETLDISKVKETLDKNHYGLESVKARVLEYLSTRVLLSDKVEDPDYAEALKRSPILCMVGLQGVGKTTMAKSIAKALNREFIRVSMGALGSTLELRGRNKAMPGAEPGQIIKSLVRVNSMNPLILLDELDKVSGETGLRADMMAVLLEILDPEQNTSFRDHYLDYPIDLSGVLFIVSANNTGTFSAALMDRLEIIRMPSYTDDEKKVIARDYLLPKIIVSTGLTKDQLEFSPDIWDFLIRPLGFDSGIRSLKKNLESMARKAAREIVMDGTKKVVINTENYKQYLPSY</sequence>
<dbReference type="SMART" id="SM00382">
    <property type="entry name" value="AAA"/>
    <property type="match status" value="1"/>
</dbReference>
<evidence type="ECO:0000313" key="3">
    <source>
        <dbReference type="Proteomes" id="UP000230214"/>
    </source>
</evidence>
<dbReference type="PANTHER" id="PTHR43718:SF2">
    <property type="entry name" value="LON PROTEASE HOMOLOG, MITOCHONDRIAL"/>
    <property type="match status" value="1"/>
</dbReference>
<dbReference type="GO" id="GO:0006515">
    <property type="term" value="P:protein quality control for misfolded or incompletely synthesized proteins"/>
    <property type="evidence" value="ECO:0007669"/>
    <property type="project" value="TreeGrafter"/>
</dbReference>
<gene>
    <name evidence="2" type="ORF">COV24_03775</name>
</gene>
<reference evidence="2 3" key="1">
    <citation type="submission" date="2017-09" db="EMBL/GenBank/DDBJ databases">
        <title>Depth-based differentiation of microbial function through sediment-hosted aquifers and enrichment of novel symbionts in the deep terrestrial subsurface.</title>
        <authorList>
            <person name="Probst A.J."/>
            <person name="Ladd B."/>
            <person name="Jarett J.K."/>
            <person name="Geller-Mcgrath D.E."/>
            <person name="Sieber C.M."/>
            <person name="Emerson J.B."/>
            <person name="Anantharaman K."/>
            <person name="Thomas B.C."/>
            <person name="Malmstrom R."/>
            <person name="Stieglmeier M."/>
            <person name="Klingl A."/>
            <person name="Woyke T."/>
            <person name="Ryan C.M."/>
            <person name="Banfield J.F."/>
        </authorList>
    </citation>
    <scope>NUCLEOTIDE SEQUENCE [LARGE SCALE GENOMIC DNA]</scope>
    <source>
        <strain evidence="2">CG10_big_fil_rev_8_21_14_0_10_32_10</strain>
    </source>
</reference>
<dbReference type="InterPro" id="IPR003959">
    <property type="entry name" value="ATPase_AAA_core"/>
</dbReference>
<dbReference type="GO" id="GO:0004252">
    <property type="term" value="F:serine-type endopeptidase activity"/>
    <property type="evidence" value="ECO:0007669"/>
    <property type="project" value="InterPro"/>
</dbReference>
<dbReference type="GO" id="GO:0004176">
    <property type="term" value="F:ATP-dependent peptidase activity"/>
    <property type="evidence" value="ECO:0007669"/>
    <property type="project" value="InterPro"/>
</dbReference>
<dbReference type="GO" id="GO:0016887">
    <property type="term" value="F:ATP hydrolysis activity"/>
    <property type="evidence" value="ECO:0007669"/>
    <property type="project" value="InterPro"/>
</dbReference>
<evidence type="ECO:0000259" key="1">
    <source>
        <dbReference type="SMART" id="SM00382"/>
    </source>
</evidence>
<dbReference type="InterPro" id="IPR027417">
    <property type="entry name" value="P-loop_NTPase"/>
</dbReference>
<evidence type="ECO:0000313" key="2">
    <source>
        <dbReference type="EMBL" id="PIR43242.1"/>
    </source>
</evidence>
<comment type="caution">
    <text evidence="2">The sequence shown here is derived from an EMBL/GenBank/DDBJ whole genome shotgun (WGS) entry which is preliminary data.</text>
</comment>
<dbReference type="Gene3D" id="3.40.50.300">
    <property type="entry name" value="P-loop containing nucleotide triphosphate hydrolases"/>
    <property type="match status" value="1"/>
</dbReference>
<dbReference type="SUPFAM" id="SSF52540">
    <property type="entry name" value="P-loop containing nucleoside triphosphate hydrolases"/>
    <property type="match status" value="1"/>
</dbReference>
<dbReference type="PANTHER" id="PTHR43718">
    <property type="entry name" value="LON PROTEASE"/>
    <property type="match status" value="1"/>
</dbReference>
<feature type="domain" description="AAA+ ATPase" evidence="1">
    <location>
        <begin position="124"/>
        <end position="274"/>
    </location>
</feature>